<evidence type="ECO:0000313" key="3">
    <source>
        <dbReference type="Proteomes" id="UP000007879"/>
    </source>
</evidence>
<dbReference type="PANTHER" id="PTHR18444:SF9">
    <property type="entry name" value="UPF0538 PROTEIN C2ORF76"/>
    <property type="match status" value="1"/>
</dbReference>
<dbReference type="KEGG" id="aqu:105312521"/>
<dbReference type="InterPro" id="IPR018794">
    <property type="entry name" value="UPF0538"/>
</dbReference>
<sequence>MASESQSSAGLTITIRLIRSFEHRNIRYIVLKDVDPSLTIQDLMDQINKDLQSSHILPVPFRKHQFNCMKINSYAHGHKSNDTAITLGRNEWILDPSKTILESNIRNETEISYFNKSDYERYESHPQLLW</sequence>
<dbReference type="AlphaFoldDB" id="A0A1X7VUG6"/>
<name>A0A1X7VUG6_AMPQE</name>
<protein>
    <submittedName>
        <fullName evidence="2">Uncharacterized protein</fullName>
    </submittedName>
</protein>
<evidence type="ECO:0000313" key="2">
    <source>
        <dbReference type="EnsemblMetazoa" id="Aqu2.1.43747_001"/>
    </source>
</evidence>
<dbReference type="InParanoid" id="A0A1X7VUG6"/>
<comment type="similarity">
    <text evidence="1">Belongs to the UPF0538 family.</text>
</comment>
<dbReference type="EnsemblMetazoa" id="XM_011405241.2">
    <property type="protein sequence ID" value="XP_011403543.1"/>
    <property type="gene ID" value="LOC105312521"/>
</dbReference>
<evidence type="ECO:0000256" key="1">
    <source>
        <dbReference type="ARBA" id="ARBA00007176"/>
    </source>
</evidence>
<reference evidence="2" key="2">
    <citation type="submission" date="2017-05" db="UniProtKB">
        <authorList>
            <consortium name="EnsemblMetazoa"/>
        </authorList>
    </citation>
    <scope>IDENTIFICATION</scope>
</reference>
<dbReference type="PANTHER" id="PTHR18444">
    <property type="entry name" value="UPF0538 FAMILY MEMBER"/>
    <property type="match status" value="1"/>
</dbReference>
<reference evidence="3" key="1">
    <citation type="journal article" date="2010" name="Nature">
        <title>The Amphimedon queenslandica genome and the evolution of animal complexity.</title>
        <authorList>
            <person name="Srivastava M."/>
            <person name="Simakov O."/>
            <person name="Chapman J."/>
            <person name="Fahey B."/>
            <person name="Gauthier M.E."/>
            <person name="Mitros T."/>
            <person name="Richards G.S."/>
            <person name="Conaco C."/>
            <person name="Dacre M."/>
            <person name="Hellsten U."/>
            <person name="Larroux C."/>
            <person name="Putnam N.H."/>
            <person name="Stanke M."/>
            <person name="Adamska M."/>
            <person name="Darling A."/>
            <person name="Degnan S.M."/>
            <person name="Oakley T.H."/>
            <person name="Plachetzki D.C."/>
            <person name="Zhai Y."/>
            <person name="Adamski M."/>
            <person name="Calcino A."/>
            <person name="Cummins S.F."/>
            <person name="Goodstein D.M."/>
            <person name="Harris C."/>
            <person name="Jackson D.J."/>
            <person name="Leys S.P."/>
            <person name="Shu S."/>
            <person name="Woodcroft B.J."/>
            <person name="Vervoort M."/>
            <person name="Kosik K.S."/>
            <person name="Manning G."/>
            <person name="Degnan B.M."/>
            <person name="Rokhsar D.S."/>
        </authorList>
    </citation>
    <scope>NUCLEOTIDE SEQUENCE [LARGE SCALE GENOMIC DNA]</scope>
</reference>
<dbReference type="Pfam" id="PF10209">
    <property type="entry name" value="DUF2340"/>
    <property type="match status" value="1"/>
</dbReference>
<proteinExistence type="inferred from homology"/>
<dbReference type="EnsemblMetazoa" id="Aqu2.1.43747_001">
    <property type="protein sequence ID" value="Aqu2.1.43747_001"/>
    <property type="gene ID" value="Aqu2.1.43747"/>
</dbReference>
<dbReference type="Proteomes" id="UP000007879">
    <property type="component" value="Unassembled WGS sequence"/>
</dbReference>
<keyword evidence="3" id="KW-1185">Reference proteome</keyword>
<accession>A0A1X7VUG6</accession>
<dbReference type="STRING" id="400682.A0A1X7VUG6"/>
<organism evidence="2">
    <name type="scientific">Amphimedon queenslandica</name>
    <name type="common">Sponge</name>
    <dbReference type="NCBI Taxonomy" id="400682"/>
    <lineage>
        <taxon>Eukaryota</taxon>
        <taxon>Metazoa</taxon>
        <taxon>Porifera</taxon>
        <taxon>Demospongiae</taxon>
        <taxon>Heteroscleromorpha</taxon>
        <taxon>Haplosclerida</taxon>
        <taxon>Niphatidae</taxon>
        <taxon>Amphimedon</taxon>
    </lineage>
</organism>
<gene>
    <name evidence="2" type="primary">105312521</name>
</gene>
<dbReference type="OrthoDB" id="937at2759"/>